<dbReference type="Proteomes" id="UP001220610">
    <property type="component" value="Chromosome"/>
</dbReference>
<name>A0AAJ5WUQ5_9BACT</name>
<evidence type="ECO:0000313" key="1">
    <source>
        <dbReference type="EMBL" id="WEK37501.1"/>
    </source>
</evidence>
<dbReference type="AlphaFoldDB" id="A0AAJ5WUQ5"/>
<accession>A0AAJ5WUQ5</accession>
<gene>
    <name evidence="1" type="ORF">P0Y53_08300</name>
</gene>
<sequence>MQSSMDHFQAGYQQQLPASASGPALTTLQLFTPVITQEFHPQGQKLSMNRQLGYTPGDTDMIR</sequence>
<dbReference type="EMBL" id="CP119311">
    <property type="protein sequence ID" value="WEK37501.1"/>
    <property type="molecule type" value="Genomic_DNA"/>
</dbReference>
<evidence type="ECO:0000313" key="2">
    <source>
        <dbReference type="Proteomes" id="UP001220610"/>
    </source>
</evidence>
<proteinExistence type="predicted"/>
<organism evidence="1 2">
    <name type="scientific">Candidatus Pseudobacter hemicellulosilyticus</name>
    <dbReference type="NCBI Taxonomy" id="3121375"/>
    <lineage>
        <taxon>Bacteria</taxon>
        <taxon>Pseudomonadati</taxon>
        <taxon>Bacteroidota</taxon>
        <taxon>Chitinophagia</taxon>
        <taxon>Chitinophagales</taxon>
        <taxon>Chitinophagaceae</taxon>
        <taxon>Pseudobacter</taxon>
    </lineage>
</organism>
<protein>
    <submittedName>
        <fullName evidence="1">DinB family protein</fullName>
    </submittedName>
</protein>
<reference evidence="1" key="1">
    <citation type="submission" date="2023-03" db="EMBL/GenBank/DDBJ databases">
        <title>Andean soil-derived lignocellulolytic bacterial consortium as a source of novel taxa and putative plastic-active enzymes.</title>
        <authorList>
            <person name="Diaz-Garcia L."/>
            <person name="Chuvochina M."/>
            <person name="Feuerriegel G."/>
            <person name="Bunk B."/>
            <person name="Sproer C."/>
            <person name="Streit W.R."/>
            <person name="Rodriguez L.M."/>
            <person name="Overmann J."/>
            <person name="Jimenez D.J."/>
        </authorList>
    </citation>
    <scope>NUCLEOTIDE SEQUENCE</scope>
    <source>
        <strain evidence="1">MAG 7</strain>
    </source>
</reference>